<dbReference type="InParanoid" id="A0A2H3C7G1"/>
<evidence type="ECO:0000313" key="2">
    <source>
        <dbReference type="Proteomes" id="UP000217790"/>
    </source>
</evidence>
<dbReference type="AlphaFoldDB" id="A0A2H3C7G1"/>
<sequence>MANVEMMIDQHRRDRPGPLQRVAHKLRESPSSILLNFPPSLPFMFPPSSGPPRLGDRH</sequence>
<evidence type="ECO:0000313" key="1">
    <source>
        <dbReference type="EMBL" id="PBK79005.1"/>
    </source>
</evidence>
<dbReference type="EMBL" id="KZ293872">
    <property type="protein sequence ID" value="PBK79005.1"/>
    <property type="molecule type" value="Genomic_DNA"/>
</dbReference>
<accession>A0A2H3C7G1</accession>
<gene>
    <name evidence="1" type="ORF">ARMGADRAFT_1021782</name>
</gene>
<organism evidence="1 2">
    <name type="scientific">Armillaria gallica</name>
    <name type="common">Bulbous honey fungus</name>
    <name type="synonym">Armillaria bulbosa</name>
    <dbReference type="NCBI Taxonomy" id="47427"/>
    <lineage>
        <taxon>Eukaryota</taxon>
        <taxon>Fungi</taxon>
        <taxon>Dikarya</taxon>
        <taxon>Basidiomycota</taxon>
        <taxon>Agaricomycotina</taxon>
        <taxon>Agaricomycetes</taxon>
        <taxon>Agaricomycetidae</taxon>
        <taxon>Agaricales</taxon>
        <taxon>Marasmiineae</taxon>
        <taxon>Physalacriaceae</taxon>
        <taxon>Armillaria</taxon>
    </lineage>
</organism>
<protein>
    <submittedName>
        <fullName evidence="1">Uncharacterized protein</fullName>
    </submittedName>
</protein>
<reference evidence="2" key="1">
    <citation type="journal article" date="2017" name="Nat. Ecol. Evol.">
        <title>Genome expansion and lineage-specific genetic innovations in the forest pathogenic fungi Armillaria.</title>
        <authorList>
            <person name="Sipos G."/>
            <person name="Prasanna A.N."/>
            <person name="Walter M.C."/>
            <person name="O'Connor E."/>
            <person name="Balint B."/>
            <person name="Krizsan K."/>
            <person name="Kiss B."/>
            <person name="Hess J."/>
            <person name="Varga T."/>
            <person name="Slot J."/>
            <person name="Riley R."/>
            <person name="Boka B."/>
            <person name="Rigling D."/>
            <person name="Barry K."/>
            <person name="Lee J."/>
            <person name="Mihaltcheva S."/>
            <person name="LaButti K."/>
            <person name="Lipzen A."/>
            <person name="Waldron R."/>
            <person name="Moloney N.M."/>
            <person name="Sperisen C."/>
            <person name="Kredics L."/>
            <person name="Vagvoelgyi C."/>
            <person name="Patrignani A."/>
            <person name="Fitzpatrick D."/>
            <person name="Nagy I."/>
            <person name="Doyle S."/>
            <person name="Anderson J.B."/>
            <person name="Grigoriev I.V."/>
            <person name="Gueldener U."/>
            <person name="Muensterkoetter M."/>
            <person name="Nagy L.G."/>
        </authorList>
    </citation>
    <scope>NUCLEOTIDE SEQUENCE [LARGE SCALE GENOMIC DNA]</scope>
    <source>
        <strain evidence="2">Ar21-2</strain>
    </source>
</reference>
<name>A0A2H3C7G1_ARMGA</name>
<dbReference type="Proteomes" id="UP000217790">
    <property type="component" value="Unassembled WGS sequence"/>
</dbReference>
<keyword evidence="2" id="KW-1185">Reference proteome</keyword>
<proteinExistence type="predicted"/>